<dbReference type="Pfam" id="PF10613">
    <property type="entry name" value="Lig_chan-Glu_bd"/>
    <property type="match status" value="1"/>
</dbReference>
<dbReference type="SUPFAM" id="SSF81324">
    <property type="entry name" value="Voltage-gated potassium channels"/>
    <property type="match status" value="1"/>
</dbReference>
<dbReference type="InterPro" id="IPR019594">
    <property type="entry name" value="Glu/Gly-bd"/>
</dbReference>
<sequence>MCFKFVLLFILFASIESFEYNLVLDFKNNDLINIVKNVFIKNFDRLGFNYVKKINFIDTNFTNNNFCDNLFHENEKIHLVLQDDFDQDNHSNLIQKMMKQLKKPMISINKNQINEWKLLSYSQYNLLIRFIPITSVLSTIVRDLIIKENYKKAAVFMDNTFGNQTTNIAENLSFTELETIINCQNLSINQLKEKLLSLKRLKINNFFILAKSITINKLLEAINQNSMFSKFVNIYVISIDFEKVRCFSCKHATIKIVKPIKPNLHDYFDEYFSINLKSQNRIELFFYFDFLRLIISSADSYLKLINETNYENKIPNLQRNECLKFVLNKTYYDSNEDLSFASNNFNSFVDSDDSNNFNLRKQIVEQTKKTFGFYGDFHLSYDDLDYGYQDILVRFYSEHYLNKKISTEVISDWSFDPIEGNIFLNRHLLEEDDEKTENTEETQEKKDEPDKQKEEKNDKKKDDSETNTDAEKEEENAEDNEKNNKVKDSRVTVFIIEHPPFIMKRVIEKPKEVAVATTTTTTTTTQATKEKDGDEAEEETEGEEDGEEEEEEKKIDFEYYGFLIDLFNLIKEELILRKTPFPDYKFEEIEVLKDVEKMFYGGDRKTEFSGMMKRINETETDAFALAPLSITASREFVIEFSEPFFHNYGIAILMKKPRIKPHFFKFITVLESKVWACITGAYLFTSILLTIFEQFSPQKYKQKKEIKLKRKKQINDKEEDLDDLDSLSSNREFTFKESLWFCITSLTPQGGGEAPRSIYGRLVAATWWLFGFIVIASYTANLAAFLTVSRLESKIDDLKKLSKQYKVRYAPVDDTATDFYFIQMAEIEEKFYEIWKDMSLNDSLTENERAKLAVWDYPVSDQYTKIAAQMVEVEKPKGIINALKKVRDSPDHTDGFAVLAGSLTVDYFANLFCDVYRVGEDFSLRPIALGAKKTNSVDLLKLINPIIIKLEEEGVIEDLKAKYWDNNVNKNNCEDYRKLSNGISLFNSGGVFIIIITGVILTLFLLQLENFIIVYMKVYRAKKQKALMKAPSLESKNNDSFFKSIFCCLRSKTL</sequence>
<organism evidence="16">
    <name type="scientific">Polyphagotarsonemus latus</name>
    <dbReference type="NCBI Taxonomy" id="1204166"/>
    <lineage>
        <taxon>Eukaryota</taxon>
        <taxon>Metazoa</taxon>
        <taxon>Ecdysozoa</taxon>
        <taxon>Arthropoda</taxon>
        <taxon>Chelicerata</taxon>
        <taxon>Arachnida</taxon>
        <taxon>Acari</taxon>
        <taxon>Acariformes</taxon>
        <taxon>Trombidiformes</taxon>
        <taxon>Prostigmata</taxon>
        <taxon>Eleutherengona</taxon>
        <taxon>Heterostigmata</taxon>
        <taxon>Tarsonemoidea</taxon>
        <taxon>Tarsonemidae</taxon>
        <taxon>Polyphagotarsonemus</taxon>
    </lineage>
</organism>
<feature type="compositionally biased region" description="Low complexity" evidence="12">
    <location>
        <begin position="517"/>
        <end position="527"/>
    </location>
</feature>
<evidence type="ECO:0000256" key="13">
    <source>
        <dbReference type="SAM" id="Phobius"/>
    </source>
</evidence>
<evidence type="ECO:0000256" key="10">
    <source>
        <dbReference type="ARBA" id="ARBA00023286"/>
    </source>
</evidence>
<feature type="compositionally biased region" description="Acidic residues" evidence="12">
    <location>
        <begin position="465"/>
        <end position="478"/>
    </location>
</feature>
<feature type="domain" description="Ionotropic glutamate receptor C-terminal" evidence="15">
    <location>
        <begin position="540"/>
        <end position="966"/>
    </location>
</feature>
<dbReference type="GO" id="GO:0016020">
    <property type="term" value="C:membrane"/>
    <property type="evidence" value="ECO:0007669"/>
    <property type="project" value="UniProtKB-SubCell"/>
</dbReference>
<dbReference type="InterPro" id="IPR001320">
    <property type="entry name" value="Iontro_rcpt_C"/>
</dbReference>
<evidence type="ECO:0000256" key="1">
    <source>
        <dbReference type="ARBA" id="ARBA00004141"/>
    </source>
</evidence>
<dbReference type="FunFam" id="1.10.287.70:FF:000143">
    <property type="entry name" value="Probable glutamate receptor"/>
    <property type="match status" value="1"/>
</dbReference>
<protein>
    <submittedName>
        <fullName evidence="16">Glutamate receptor ionotropic kainate 2</fullName>
    </submittedName>
</protein>
<evidence type="ECO:0000256" key="8">
    <source>
        <dbReference type="ARBA" id="ARBA00023170"/>
    </source>
</evidence>
<evidence type="ECO:0000256" key="12">
    <source>
        <dbReference type="SAM" id="MobiDB-lite"/>
    </source>
</evidence>
<keyword evidence="11" id="KW-0407">Ion channel</keyword>
<dbReference type="Pfam" id="PF00060">
    <property type="entry name" value="Lig_chan"/>
    <property type="match status" value="1"/>
</dbReference>
<keyword evidence="9" id="KW-0325">Glycoprotein</keyword>
<keyword evidence="3" id="KW-0813">Transport</keyword>
<evidence type="ECO:0000256" key="5">
    <source>
        <dbReference type="ARBA" id="ARBA00022989"/>
    </source>
</evidence>
<feature type="region of interest" description="Disordered" evidence="12">
    <location>
        <begin position="433"/>
        <end position="484"/>
    </location>
</feature>
<dbReference type="GO" id="GO:0015276">
    <property type="term" value="F:ligand-gated monoatomic ion channel activity"/>
    <property type="evidence" value="ECO:0007669"/>
    <property type="project" value="InterPro"/>
</dbReference>
<reference evidence="16" key="1">
    <citation type="submission" date="2024-01" db="EMBL/GenBank/DDBJ databases">
        <title>Genome insights into chemosensory and detoxification machineries of broad mite, Polyphagotarsonemus latus (Tarsonemidae: Acari).</title>
        <authorList>
            <person name="Muthugoundar M."/>
            <person name="P J A."/>
            <person name="Augustine N."/>
        </authorList>
    </citation>
    <scope>NUCLEOTIDE SEQUENCE</scope>
</reference>
<feature type="transmembrane region" description="Helical" evidence="13">
    <location>
        <begin position="765"/>
        <end position="786"/>
    </location>
</feature>
<dbReference type="SMART" id="SM00079">
    <property type="entry name" value="PBPe"/>
    <property type="match status" value="1"/>
</dbReference>
<dbReference type="PANTHER" id="PTHR18966">
    <property type="entry name" value="IONOTROPIC GLUTAMATE RECEPTOR"/>
    <property type="match status" value="1"/>
</dbReference>
<dbReference type="Gene3D" id="1.10.287.70">
    <property type="match status" value="1"/>
</dbReference>
<feature type="compositionally biased region" description="Acidic residues" evidence="12">
    <location>
        <begin position="533"/>
        <end position="551"/>
    </location>
</feature>
<evidence type="ECO:0000256" key="7">
    <source>
        <dbReference type="ARBA" id="ARBA00023136"/>
    </source>
</evidence>
<dbReference type="Gene3D" id="3.40.190.10">
    <property type="entry name" value="Periplasmic binding protein-like II"/>
    <property type="match status" value="1"/>
</dbReference>
<comment type="subcellular location">
    <subcellularLocation>
        <location evidence="1">Membrane</location>
        <topology evidence="1">Multi-pass membrane protein</topology>
    </subcellularLocation>
</comment>
<evidence type="ECO:0000313" key="16">
    <source>
        <dbReference type="EMBL" id="WRW34069.1"/>
    </source>
</evidence>
<evidence type="ECO:0000256" key="6">
    <source>
        <dbReference type="ARBA" id="ARBA00023065"/>
    </source>
</evidence>
<feature type="region of interest" description="Disordered" evidence="12">
    <location>
        <begin position="515"/>
        <end position="552"/>
    </location>
</feature>
<accession>A0AAN0LH94</accession>
<feature type="transmembrane region" description="Helical" evidence="13">
    <location>
        <begin position="673"/>
        <end position="692"/>
    </location>
</feature>
<keyword evidence="5 13" id="KW-1133">Transmembrane helix</keyword>
<keyword evidence="6" id="KW-0406">Ion transport</keyword>
<dbReference type="SUPFAM" id="SSF53850">
    <property type="entry name" value="Periplasmic binding protein-like II"/>
    <property type="match status" value="1"/>
</dbReference>
<evidence type="ECO:0000256" key="3">
    <source>
        <dbReference type="ARBA" id="ARBA00022448"/>
    </source>
</evidence>
<feature type="signal peptide" evidence="14">
    <location>
        <begin position="1"/>
        <end position="17"/>
    </location>
</feature>
<keyword evidence="4 13" id="KW-0812">Transmembrane</keyword>
<dbReference type="InterPro" id="IPR015683">
    <property type="entry name" value="Ionotropic_Glu_rcpt"/>
</dbReference>
<evidence type="ECO:0000259" key="15">
    <source>
        <dbReference type="SMART" id="SM00079"/>
    </source>
</evidence>
<keyword evidence="10" id="KW-1071">Ligand-gated ion channel</keyword>
<evidence type="ECO:0000256" key="9">
    <source>
        <dbReference type="ARBA" id="ARBA00023180"/>
    </source>
</evidence>
<proteinExistence type="evidence at transcript level"/>
<feature type="compositionally biased region" description="Basic and acidic residues" evidence="12">
    <location>
        <begin position="436"/>
        <end position="464"/>
    </location>
</feature>
<evidence type="ECO:0000256" key="14">
    <source>
        <dbReference type="SAM" id="SignalP"/>
    </source>
</evidence>
<comment type="similarity">
    <text evidence="2">Belongs to the glutamate-gated ion channel (TC 1.A.10.1) family.</text>
</comment>
<feature type="chain" id="PRO_5043000603" evidence="14">
    <location>
        <begin position="18"/>
        <end position="1054"/>
    </location>
</feature>
<evidence type="ECO:0000256" key="11">
    <source>
        <dbReference type="ARBA" id="ARBA00023303"/>
    </source>
</evidence>
<dbReference type="EMBL" id="PP154995">
    <property type="protein sequence ID" value="WRW34069.1"/>
    <property type="molecule type" value="mRNA"/>
</dbReference>
<feature type="transmembrane region" description="Helical" evidence="13">
    <location>
        <begin position="990"/>
        <end position="1015"/>
    </location>
</feature>
<evidence type="ECO:0000256" key="2">
    <source>
        <dbReference type="ARBA" id="ARBA00008685"/>
    </source>
</evidence>
<keyword evidence="7 13" id="KW-0472">Membrane</keyword>
<name>A0AAN0LH94_9ACAR</name>
<evidence type="ECO:0000256" key="4">
    <source>
        <dbReference type="ARBA" id="ARBA00022692"/>
    </source>
</evidence>
<keyword evidence="8 16" id="KW-0675">Receptor</keyword>
<dbReference type="AlphaFoldDB" id="A0AAN0LH94"/>
<keyword evidence="14" id="KW-0732">Signal</keyword>